<protein>
    <submittedName>
        <fullName evidence="3">Uncharacterized protein</fullName>
    </submittedName>
</protein>
<feature type="region of interest" description="Disordered" evidence="1">
    <location>
        <begin position="65"/>
        <end position="86"/>
    </location>
</feature>
<organism evidence="3 4">
    <name type="scientific">Catenulispora subtropica</name>
    <dbReference type="NCBI Taxonomy" id="450798"/>
    <lineage>
        <taxon>Bacteria</taxon>
        <taxon>Bacillati</taxon>
        <taxon>Actinomycetota</taxon>
        <taxon>Actinomycetes</taxon>
        <taxon>Catenulisporales</taxon>
        <taxon>Catenulisporaceae</taxon>
        <taxon>Catenulispora</taxon>
    </lineage>
</organism>
<sequence length="517" mass="54292">MSTDQEWARDLFERSRQAEEPMWVADHAAMMQAGRRRNRIRAVTASGSAVAVVAVAAAVGIGVLGGGGPKSRAPQPAPGAAPTTTRSVAAVAPDPTTVLAYARFENWSTKDNKAQDPDYFKKYFIAVPDATARDTMVLLTRLDPALSHIAKVRSPAPSEGVRLVPDNDPMADDMAQLSGDVLWSDGGEPETALRNLTSKTPYGTLDLRFVATADVTPGDPKGGACWPRQVAGTGMLKPVAIAGGGWSEGAKWSDCNVATLSDGSVLQSATKSSGPFSVVYAVRRFPGDAGAVEATWWNYASTMEFQSGNGPDPKRVVSPNPIAEDKLRKALSDPGIKAPLTATPTAGPPSDMPQAADFGSGWTFDAEQSHSTTGALVVDDGCTNEQNMVATPKPSYAYAGTTPSGIAVTASAGLNVMKPGTGAHWMAELRQHGTGGCDQGTLKYSQDTMTALPGGIGDDAFIENWVGQDSETIFVRFGDAVLRLDVTTADHSMPKFTAQDKAWFAGLAAKVAARHHG</sequence>
<comment type="caution">
    <text evidence="3">The sequence shown here is derived from an EMBL/GenBank/DDBJ whole genome shotgun (WGS) entry which is preliminary data.</text>
</comment>
<keyword evidence="4" id="KW-1185">Reference proteome</keyword>
<name>A0ABP5EMJ0_9ACTN</name>
<gene>
    <name evidence="3" type="ORF">GCM10009838_80620</name>
</gene>
<feature type="region of interest" description="Disordered" evidence="1">
    <location>
        <begin position="330"/>
        <end position="364"/>
    </location>
</feature>
<evidence type="ECO:0000256" key="2">
    <source>
        <dbReference type="SAM" id="Phobius"/>
    </source>
</evidence>
<keyword evidence="2" id="KW-0812">Transmembrane</keyword>
<evidence type="ECO:0000256" key="1">
    <source>
        <dbReference type="SAM" id="MobiDB-lite"/>
    </source>
</evidence>
<proteinExistence type="predicted"/>
<dbReference type="RefSeq" id="WP_344662490.1">
    <property type="nucleotide sequence ID" value="NZ_BAAAQM010000074.1"/>
</dbReference>
<evidence type="ECO:0000313" key="3">
    <source>
        <dbReference type="EMBL" id="GAA2002561.1"/>
    </source>
</evidence>
<keyword evidence="2" id="KW-1133">Transmembrane helix</keyword>
<reference evidence="4" key="1">
    <citation type="journal article" date="2019" name="Int. J. Syst. Evol. Microbiol.">
        <title>The Global Catalogue of Microorganisms (GCM) 10K type strain sequencing project: providing services to taxonomists for standard genome sequencing and annotation.</title>
        <authorList>
            <consortium name="The Broad Institute Genomics Platform"/>
            <consortium name="The Broad Institute Genome Sequencing Center for Infectious Disease"/>
            <person name="Wu L."/>
            <person name="Ma J."/>
        </authorList>
    </citation>
    <scope>NUCLEOTIDE SEQUENCE [LARGE SCALE GENOMIC DNA]</scope>
    <source>
        <strain evidence="4">JCM 16013</strain>
    </source>
</reference>
<dbReference type="EMBL" id="BAAAQM010000074">
    <property type="protein sequence ID" value="GAA2002561.1"/>
    <property type="molecule type" value="Genomic_DNA"/>
</dbReference>
<keyword evidence="2" id="KW-0472">Membrane</keyword>
<evidence type="ECO:0000313" key="4">
    <source>
        <dbReference type="Proteomes" id="UP001499854"/>
    </source>
</evidence>
<dbReference type="Proteomes" id="UP001499854">
    <property type="component" value="Unassembled WGS sequence"/>
</dbReference>
<feature type="transmembrane region" description="Helical" evidence="2">
    <location>
        <begin position="40"/>
        <end position="65"/>
    </location>
</feature>
<accession>A0ABP5EMJ0</accession>